<dbReference type="EMBL" id="MU167413">
    <property type="protein sequence ID" value="KAG0140895.1"/>
    <property type="molecule type" value="Genomic_DNA"/>
</dbReference>
<evidence type="ECO:0000313" key="2">
    <source>
        <dbReference type="Proteomes" id="UP000886653"/>
    </source>
</evidence>
<gene>
    <name evidence="1" type="ORF">CROQUDRAFT_110823</name>
</gene>
<evidence type="ECO:0000313" key="1">
    <source>
        <dbReference type="EMBL" id="KAG0140895.1"/>
    </source>
</evidence>
<dbReference type="AlphaFoldDB" id="A0A9P6N6Y2"/>
<sequence length="61" mass="6646">MHEVLGKQDIMVLAAQQLDEVNGNTSTKSHSQATHHHQNFLMIFIAKPVSAIEPAHGVSSL</sequence>
<comment type="caution">
    <text evidence="1">The sequence shown here is derived from an EMBL/GenBank/DDBJ whole genome shotgun (WGS) entry which is preliminary data.</text>
</comment>
<proteinExistence type="predicted"/>
<dbReference type="Proteomes" id="UP000886653">
    <property type="component" value="Unassembled WGS sequence"/>
</dbReference>
<accession>A0A9P6N6Y2</accession>
<name>A0A9P6N6Y2_9BASI</name>
<protein>
    <submittedName>
        <fullName evidence="1">Uncharacterized protein</fullName>
    </submittedName>
</protein>
<reference evidence="1" key="1">
    <citation type="submission" date="2013-11" db="EMBL/GenBank/DDBJ databases">
        <title>Genome sequence of the fusiform rust pathogen reveals effectors for host alternation and coevolution with pine.</title>
        <authorList>
            <consortium name="DOE Joint Genome Institute"/>
            <person name="Smith K."/>
            <person name="Pendleton A."/>
            <person name="Kubisiak T."/>
            <person name="Anderson C."/>
            <person name="Salamov A."/>
            <person name="Aerts A."/>
            <person name="Riley R."/>
            <person name="Clum A."/>
            <person name="Lindquist E."/>
            <person name="Ence D."/>
            <person name="Campbell M."/>
            <person name="Kronenberg Z."/>
            <person name="Feau N."/>
            <person name="Dhillon B."/>
            <person name="Hamelin R."/>
            <person name="Burleigh J."/>
            <person name="Smith J."/>
            <person name="Yandell M."/>
            <person name="Nelson C."/>
            <person name="Grigoriev I."/>
            <person name="Davis J."/>
        </authorList>
    </citation>
    <scope>NUCLEOTIDE SEQUENCE</scope>
    <source>
        <strain evidence="1">G11</strain>
    </source>
</reference>
<organism evidence="1 2">
    <name type="scientific">Cronartium quercuum f. sp. fusiforme G11</name>
    <dbReference type="NCBI Taxonomy" id="708437"/>
    <lineage>
        <taxon>Eukaryota</taxon>
        <taxon>Fungi</taxon>
        <taxon>Dikarya</taxon>
        <taxon>Basidiomycota</taxon>
        <taxon>Pucciniomycotina</taxon>
        <taxon>Pucciniomycetes</taxon>
        <taxon>Pucciniales</taxon>
        <taxon>Coleosporiaceae</taxon>
        <taxon>Cronartium</taxon>
    </lineage>
</organism>
<keyword evidence="2" id="KW-1185">Reference proteome</keyword>